<organism evidence="3 4">
    <name type="scientific">Helobdella robusta</name>
    <name type="common">Californian leech</name>
    <dbReference type="NCBI Taxonomy" id="6412"/>
    <lineage>
        <taxon>Eukaryota</taxon>
        <taxon>Metazoa</taxon>
        <taxon>Spiralia</taxon>
        <taxon>Lophotrochozoa</taxon>
        <taxon>Annelida</taxon>
        <taxon>Clitellata</taxon>
        <taxon>Hirudinea</taxon>
        <taxon>Rhynchobdellida</taxon>
        <taxon>Glossiphoniidae</taxon>
        <taxon>Helobdella</taxon>
    </lineage>
</organism>
<dbReference type="RefSeq" id="XP_009021205.1">
    <property type="nucleotide sequence ID" value="XM_009022957.1"/>
</dbReference>
<evidence type="ECO:0000313" key="4">
    <source>
        <dbReference type="Proteomes" id="UP000015101"/>
    </source>
</evidence>
<dbReference type="CTD" id="20212316"/>
<dbReference type="EMBL" id="KB096900">
    <property type="protein sequence ID" value="ESO00568.1"/>
    <property type="molecule type" value="Genomic_DNA"/>
</dbReference>
<reference evidence="3" key="3">
    <citation type="submission" date="2015-06" db="UniProtKB">
        <authorList>
            <consortium name="EnsemblMetazoa"/>
        </authorList>
    </citation>
    <scope>IDENTIFICATION</scope>
</reference>
<evidence type="ECO:0000256" key="1">
    <source>
        <dbReference type="SAM" id="MobiDB-lite"/>
    </source>
</evidence>
<dbReference type="AlphaFoldDB" id="T1FU20"/>
<feature type="region of interest" description="Disordered" evidence="1">
    <location>
        <begin position="190"/>
        <end position="218"/>
    </location>
</feature>
<dbReference type="EnsemblMetazoa" id="HelroT192530">
    <property type="protein sequence ID" value="HelroP192530"/>
    <property type="gene ID" value="HelroG192530"/>
</dbReference>
<name>T1FU20_HELRO</name>
<evidence type="ECO:0000313" key="2">
    <source>
        <dbReference type="EMBL" id="ESO00568.1"/>
    </source>
</evidence>
<dbReference type="KEGG" id="hro:HELRODRAFT_192530"/>
<dbReference type="HOGENOM" id="CLU_1139080_0_0_1"/>
<dbReference type="EMBL" id="AMQM01005314">
    <property type="status" value="NOT_ANNOTATED_CDS"/>
    <property type="molecule type" value="Genomic_DNA"/>
</dbReference>
<protein>
    <submittedName>
        <fullName evidence="2 3">Uncharacterized protein</fullName>
    </submittedName>
</protein>
<proteinExistence type="predicted"/>
<reference evidence="2 4" key="2">
    <citation type="journal article" date="2013" name="Nature">
        <title>Insights into bilaterian evolution from three spiralian genomes.</title>
        <authorList>
            <person name="Simakov O."/>
            <person name="Marletaz F."/>
            <person name="Cho S.J."/>
            <person name="Edsinger-Gonzales E."/>
            <person name="Havlak P."/>
            <person name="Hellsten U."/>
            <person name="Kuo D.H."/>
            <person name="Larsson T."/>
            <person name="Lv J."/>
            <person name="Arendt D."/>
            <person name="Savage R."/>
            <person name="Osoegawa K."/>
            <person name="de Jong P."/>
            <person name="Grimwood J."/>
            <person name="Chapman J.A."/>
            <person name="Shapiro H."/>
            <person name="Aerts A."/>
            <person name="Otillar R.P."/>
            <person name="Terry A.Y."/>
            <person name="Boore J.L."/>
            <person name="Grigoriev I.V."/>
            <person name="Lindberg D.R."/>
            <person name="Seaver E.C."/>
            <person name="Weisblat D.A."/>
            <person name="Putnam N.H."/>
            <person name="Rokhsar D.S."/>
        </authorList>
    </citation>
    <scope>NUCLEOTIDE SEQUENCE</scope>
</reference>
<sequence length="244" mass="26821">MRRKMANQLSVSSIIVFIFMAMTNFNNVVQCLVDPIFSANLTSTYCNQSVDIPTTINPSFHPNVTNSTTLCLANRANTIAVRSFNNADLSPTNFTGMIIEVKKDVNDAAIYGDFYDHPDYFLNVKCNGVNKTIYVMSSVKTSSFQLTFIPNELALNTVGLNIYFTGYDEKNNTMANFPIPLRLCNPPTTTAPTTTAATTTTTKTTTTTTTSSSSVSNSSGLNVFNLKIFLSGFCLLFVKCRLTF</sequence>
<gene>
    <name evidence="3" type="primary">20212316</name>
    <name evidence="2" type="ORF">HELRODRAFT_192530</name>
</gene>
<dbReference type="Proteomes" id="UP000015101">
    <property type="component" value="Unassembled WGS sequence"/>
</dbReference>
<dbReference type="GeneID" id="20212316"/>
<evidence type="ECO:0000313" key="3">
    <source>
        <dbReference type="EnsemblMetazoa" id="HelroP192530"/>
    </source>
</evidence>
<keyword evidence="4" id="KW-1185">Reference proteome</keyword>
<accession>T1FU20</accession>
<reference evidence="4" key="1">
    <citation type="submission" date="2012-12" db="EMBL/GenBank/DDBJ databases">
        <authorList>
            <person name="Hellsten U."/>
            <person name="Grimwood J."/>
            <person name="Chapman J.A."/>
            <person name="Shapiro H."/>
            <person name="Aerts A."/>
            <person name="Otillar R.P."/>
            <person name="Terry A.Y."/>
            <person name="Boore J.L."/>
            <person name="Simakov O."/>
            <person name="Marletaz F."/>
            <person name="Cho S.-J."/>
            <person name="Edsinger-Gonzales E."/>
            <person name="Havlak P."/>
            <person name="Kuo D.-H."/>
            <person name="Larsson T."/>
            <person name="Lv J."/>
            <person name="Arendt D."/>
            <person name="Savage R."/>
            <person name="Osoegawa K."/>
            <person name="de Jong P."/>
            <person name="Lindberg D.R."/>
            <person name="Seaver E.C."/>
            <person name="Weisblat D.A."/>
            <person name="Putnam N.H."/>
            <person name="Grigoriev I.V."/>
            <person name="Rokhsar D.S."/>
        </authorList>
    </citation>
    <scope>NUCLEOTIDE SEQUENCE</scope>
</reference>
<dbReference type="InParanoid" id="T1FU20"/>